<accession>X1S567</accession>
<protein>
    <submittedName>
        <fullName evidence="1">Uncharacterized protein</fullName>
    </submittedName>
</protein>
<dbReference type="EMBL" id="BARW01000881">
    <property type="protein sequence ID" value="GAI70570.1"/>
    <property type="molecule type" value="Genomic_DNA"/>
</dbReference>
<reference evidence="1" key="1">
    <citation type="journal article" date="2014" name="Front. Microbiol.">
        <title>High frequency of phylogenetically diverse reductive dehalogenase-homologous genes in deep subseafloor sedimentary metagenomes.</title>
        <authorList>
            <person name="Kawai M."/>
            <person name="Futagami T."/>
            <person name="Toyoda A."/>
            <person name="Takaki Y."/>
            <person name="Nishi S."/>
            <person name="Hori S."/>
            <person name="Arai W."/>
            <person name="Tsubouchi T."/>
            <person name="Morono Y."/>
            <person name="Uchiyama I."/>
            <person name="Ito T."/>
            <person name="Fujiyama A."/>
            <person name="Inagaki F."/>
            <person name="Takami H."/>
        </authorList>
    </citation>
    <scope>NUCLEOTIDE SEQUENCE</scope>
    <source>
        <strain evidence="1">Expedition CK06-06</strain>
    </source>
</reference>
<name>X1S567_9ZZZZ</name>
<evidence type="ECO:0000313" key="1">
    <source>
        <dbReference type="EMBL" id="GAI70570.1"/>
    </source>
</evidence>
<gene>
    <name evidence="1" type="ORF">S12H4_03213</name>
</gene>
<dbReference type="AlphaFoldDB" id="X1S567"/>
<organism evidence="1">
    <name type="scientific">marine sediment metagenome</name>
    <dbReference type="NCBI Taxonomy" id="412755"/>
    <lineage>
        <taxon>unclassified sequences</taxon>
        <taxon>metagenomes</taxon>
        <taxon>ecological metagenomes</taxon>
    </lineage>
</organism>
<comment type="caution">
    <text evidence="1">The sequence shown here is derived from an EMBL/GenBank/DDBJ whole genome shotgun (WGS) entry which is preliminary data.</text>
</comment>
<proteinExistence type="predicted"/>
<sequence length="158" mass="18763">MKKAQNFYKYRLWLSDLDHNLLNDRQKRELRWFLAWGPKGCDSYNYKLQEEFPVSIRTIQRDLRLLEYHHFIVRAKGWAELARGKFVRRLRDRRIITIPYPTKAAWMRAAIRQLLAQVGDKNVTLQLRRGKTPTWLQRKALLNSTGEKGGLSQGKNVP</sequence>